<dbReference type="RefSeq" id="WP_070074245.1">
    <property type="nucleotide sequence ID" value="NZ_CP017449.1"/>
</dbReference>
<dbReference type="EMBL" id="CP017449">
    <property type="protein sequence ID" value="AOV18722.1"/>
    <property type="molecule type" value="Genomic_DNA"/>
</dbReference>
<evidence type="ECO:0000256" key="1">
    <source>
        <dbReference type="SAM" id="SignalP"/>
    </source>
</evidence>
<dbReference type="KEGG" id="aaeo:BJI67_15875"/>
<reference evidence="2 3" key="1">
    <citation type="submission" date="2016-09" db="EMBL/GenBank/DDBJ databases">
        <title>Acidihalobacter prosperus V6 (DSM14174).</title>
        <authorList>
            <person name="Khaleque H.N."/>
            <person name="Ramsay J.P."/>
            <person name="Murphy R.J.T."/>
            <person name="Kaksonen A.H."/>
            <person name="Boxall N.J."/>
            <person name="Watkin E.L.J."/>
        </authorList>
    </citation>
    <scope>NUCLEOTIDE SEQUENCE [LARGE SCALE GENOMIC DNA]</scope>
    <source>
        <strain evidence="2 3">V6</strain>
        <plasmid evidence="3">papv6</plasmid>
    </source>
</reference>
<gene>
    <name evidence="2" type="ORF">BJI67_15875</name>
</gene>
<sequence>MKRRFGIVLLSTALMGMPVMASAGALLICVTQPIAFQHKSQNGPFGRAVPGSFMSTKWLTGPFAHEANNATYHCSNGQTAHLSGLLMGGGFHLISVRPILHVVRHERAIPKGAKATPIKWQVIATLVAGQ</sequence>
<geneLocation type="plasmid" evidence="3">
    <name>papv6</name>
</geneLocation>
<evidence type="ECO:0000313" key="2">
    <source>
        <dbReference type="EMBL" id="AOV18722.1"/>
    </source>
</evidence>
<feature type="signal peptide" evidence="1">
    <location>
        <begin position="1"/>
        <end position="21"/>
    </location>
</feature>
<evidence type="ECO:0000313" key="3">
    <source>
        <dbReference type="Proteomes" id="UP000095342"/>
    </source>
</evidence>
<organism evidence="2 3">
    <name type="scientific">Acidihalobacter aeolianus</name>
    <dbReference type="NCBI Taxonomy" id="2792603"/>
    <lineage>
        <taxon>Bacteria</taxon>
        <taxon>Pseudomonadati</taxon>
        <taxon>Pseudomonadota</taxon>
        <taxon>Gammaproteobacteria</taxon>
        <taxon>Chromatiales</taxon>
        <taxon>Ectothiorhodospiraceae</taxon>
        <taxon>Acidihalobacter</taxon>
    </lineage>
</organism>
<keyword evidence="3" id="KW-1185">Reference proteome</keyword>
<protein>
    <submittedName>
        <fullName evidence="2">Uncharacterized protein</fullName>
    </submittedName>
</protein>
<proteinExistence type="predicted"/>
<name>A0A1D8KCN7_9GAMM</name>
<feature type="chain" id="PRO_5009109865" evidence="1">
    <location>
        <begin position="22"/>
        <end position="130"/>
    </location>
</feature>
<keyword evidence="1" id="KW-0732">Signal</keyword>
<keyword evidence="2" id="KW-0614">Plasmid</keyword>
<dbReference type="Proteomes" id="UP000095342">
    <property type="component" value="Plasmid pAPV6"/>
</dbReference>
<dbReference type="AlphaFoldDB" id="A0A1D8KCN7"/>
<accession>A0A1D8KCN7</accession>